<dbReference type="Pfam" id="PF08378">
    <property type="entry name" value="NERD"/>
    <property type="match status" value="1"/>
</dbReference>
<dbReference type="STRING" id="1144672.F966_01992"/>
<dbReference type="EMBL" id="APPH01000009">
    <property type="protein sequence ID" value="ENV09335.1"/>
    <property type="molecule type" value="Genomic_DNA"/>
</dbReference>
<feature type="transmembrane region" description="Helical" evidence="1">
    <location>
        <begin position="6"/>
        <end position="23"/>
    </location>
</feature>
<gene>
    <name evidence="3" type="ORF">F966_01992</name>
</gene>
<dbReference type="InterPro" id="IPR011528">
    <property type="entry name" value="NERD"/>
</dbReference>
<evidence type="ECO:0000313" key="4">
    <source>
        <dbReference type="Proteomes" id="UP000013209"/>
    </source>
</evidence>
<feature type="domain" description="NERD" evidence="2">
    <location>
        <begin position="24"/>
        <end position="141"/>
    </location>
</feature>
<comment type="caution">
    <text evidence="3">The sequence shown here is derived from an EMBL/GenBank/DDBJ whole genome shotgun (WGS) entry which is preliminary data.</text>
</comment>
<proteinExistence type="predicted"/>
<evidence type="ECO:0000256" key="1">
    <source>
        <dbReference type="SAM" id="Phobius"/>
    </source>
</evidence>
<sequence>MLLYFIFFIIILAILVYLNSPYFKGRIGELMVAAHVKKGLGEEYMLLNNVTIPDGEQGTTQIDHILISPYGVFIIETKNYTGWIFGGVRQKQWTQKIYKKSYKFQNPLHQNYKHSKVLEMVLNDVLDPQYLHSVIVFTPRSEFKTEMPENVFRGKAWLKYVKSFNEEVISPMKQKSIRYRIEKEVLEQSWKIDRQHVEYLKQKKLEKEKLS</sequence>
<dbReference type="PROSITE" id="PS50965">
    <property type="entry name" value="NERD"/>
    <property type="match status" value="1"/>
</dbReference>
<evidence type="ECO:0000313" key="3">
    <source>
        <dbReference type="EMBL" id="ENV09335.1"/>
    </source>
</evidence>
<keyword evidence="1" id="KW-1133">Transmembrane helix</keyword>
<dbReference type="HOGENOM" id="CLU_068011_2_1_6"/>
<dbReference type="eggNOG" id="COG0551">
    <property type="taxonomic scope" value="Bacteria"/>
</dbReference>
<accession>N8XQI8</accession>
<dbReference type="AlphaFoldDB" id="N8XQI8"/>
<reference evidence="3 4" key="1">
    <citation type="submission" date="2013-02" db="EMBL/GenBank/DDBJ databases">
        <title>The Genome Sequence of Acinetobacter sp. CIP 56.2.</title>
        <authorList>
            <consortium name="The Broad Institute Genome Sequencing Platform"/>
            <consortium name="The Broad Institute Genome Sequencing Center for Infectious Disease"/>
            <person name="Cerqueira G."/>
            <person name="Feldgarden M."/>
            <person name="Courvalin P."/>
            <person name="Perichon B."/>
            <person name="Grillot-Courvalin C."/>
            <person name="Clermont D."/>
            <person name="Rocha E."/>
            <person name="Yoon E.-J."/>
            <person name="Nemec A."/>
            <person name="Walker B."/>
            <person name="Young S.K."/>
            <person name="Zeng Q."/>
            <person name="Gargeya S."/>
            <person name="Fitzgerald M."/>
            <person name="Haas B."/>
            <person name="Abouelleil A."/>
            <person name="Alvarado L."/>
            <person name="Arachchi H.M."/>
            <person name="Berlin A.M."/>
            <person name="Chapman S.B."/>
            <person name="Dewar J."/>
            <person name="Goldberg J."/>
            <person name="Griggs A."/>
            <person name="Gujja S."/>
            <person name="Hansen M."/>
            <person name="Howarth C."/>
            <person name="Imamovic A."/>
            <person name="Larimer J."/>
            <person name="McCowan C."/>
            <person name="Murphy C."/>
            <person name="Neiman D."/>
            <person name="Pearson M."/>
            <person name="Priest M."/>
            <person name="Roberts A."/>
            <person name="Saif S."/>
            <person name="Shea T."/>
            <person name="Sisk P."/>
            <person name="Sykes S."/>
            <person name="Wortman J."/>
            <person name="Nusbaum C."/>
            <person name="Birren B."/>
        </authorList>
    </citation>
    <scope>NUCLEOTIDE SEQUENCE [LARGE SCALE GENOMIC DNA]</scope>
    <source>
        <strain evidence="3 4">CIP 56.2</strain>
    </source>
</reference>
<dbReference type="Proteomes" id="UP000013209">
    <property type="component" value="Unassembled WGS sequence"/>
</dbReference>
<evidence type="ECO:0000259" key="2">
    <source>
        <dbReference type="PROSITE" id="PS50965"/>
    </source>
</evidence>
<dbReference type="RefSeq" id="WP_004804706.1">
    <property type="nucleotide sequence ID" value="NZ_KB849440.1"/>
</dbReference>
<organism evidence="3 4">
    <name type="scientific">Acinetobacter higginsii</name>
    <dbReference type="NCBI Taxonomy" id="70347"/>
    <lineage>
        <taxon>Bacteria</taxon>
        <taxon>Pseudomonadati</taxon>
        <taxon>Pseudomonadota</taxon>
        <taxon>Gammaproteobacteria</taxon>
        <taxon>Moraxellales</taxon>
        <taxon>Moraxellaceae</taxon>
        <taxon>Acinetobacter</taxon>
    </lineage>
</organism>
<name>N8XQI8_9GAMM</name>
<keyword evidence="1" id="KW-0472">Membrane</keyword>
<protein>
    <recommendedName>
        <fullName evidence="2">NERD domain-containing protein</fullName>
    </recommendedName>
</protein>
<keyword evidence="1" id="KW-0812">Transmembrane</keyword>
<dbReference type="PATRIC" id="fig|1144672.3.peg.1896"/>